<dbReference type="Pfam" id="PF01042">
    <property type="entry name" value="Ribonuc_L-PSP"/>
    <property type="match status" value="1"/>
</dbReference>
<protein>
    <recommendedName>
        <fullName evidence="4">Enamine deaminase RidA</fullName>
    </recommendedName>
</protein>
<dbReference type="CDD" id="cd00448">
    <property type="entry name" value="YjgF_YER057c_UK114_family"/>
    <property type="match status" value="1"/>
</dbReference>
<organism evidence="2 3">
    <name type="scientific">Mycolicibacterium helvum</name>
    <dbReference type="NCBI Taxonomy" id="1534349"/>
    <lineage>
        <taxon>Bacteria</taxon>
        <taxon>Bacillati</taxon>
        <taxon>Actinomycetota</taxon>
        <taxon>Actinomycetes</taxon>
        <taxon>Mycobacteriales</taxon>
        <taxon>Mycobacteriaceae</taxon>
        <taxon>Mycolicibacterium</taxon>
    </lineage>
</organism>
<dbReference type="InterPro" id="IPR006175">
    <property type="entry name" value="YjgF/YER057c/UK114"/>
</dbReference>
<comment type="similarity">
    <text evidence="1">Belongs to the RutC family.</text>
</comment>
<reference evidence="2 3" key="1">
    <citation type="journal article" date="2019" name="Emerg. Microbes Infect.">
        <title>Comprehensive subspecies identification of 175 nontuberculous mycobacteria species based on 7547 genomic profiles.</title>
        <authorList>
            <person name="Matsumoto Y."/>
            <person name="Kinjo T."/>
            <person name="Motooka D."/>
            <person name="Nabeya D."/>
            <person name="Jung N."/>
            <person name="Uechi K."/>
            <person name="Horii T."/>
            <person name="Iida T."/>
            <person name="Fujita J."/>
            <person name="Nakamura S."/>
        </authorList>
    </citation>
    <scope>NUCLEOTIDE SEQUENCE [LARGE SCALE GENOMIC DNA]</scope>
    <source>
        <strain evidence="2 3">JCM 30396</strain>
    </source>
</reference>
<dbReference type="Gene3D" id="3.30.1330.40">
    <property type="entry name" value="RutC-like"/>
    <property type="match status" value="1"/>
</dbReference>
<sequence>MSTTDLSAAVGDGTDRQRLMNSTWTHHIKTPFSQGWRVGNLVFTGGQLSSDEHGNVVGIGDIETQTRNVFQSLTNVLAEAGATWEDVVKVNTYYCFDGTGDEVQANWEAMTRVRMEFLPDEGPAGTGVRVAGLMYDGFLIEAEAIAVIRG</sequence>
<gene>
    <name evidence="2" type="ORF">MHEL_41220</name>
</gene>
<dbReference type="Proteomes" id="UP000467148">
    <property type="component" value="Chromosome"/>
</dbReference>
<name>A0A7I7TBQ7_9MYCO</name>
<dbReference type="AlphaFoldDB" id="A0A7I7TBQ7"/>
<dbReference type="InterPro" id="IPR035959">
    <property type="entry name" value="RutC-like_sf"/>
</dbReference>
<dbReference type="RefSeq" id="WP_163749888.1">
    <property type="nucleotide sequence ID" value="NZ_AP022596.1"/>
</dbReference>
<dbReference type="KEGG" id="mhev:MHEL_41220"/>
<dbReference type="GO" id="GO:0005829">
    <property type="term" value="C:cytosol"/>
    <property type="evidence" value="ECO:0007669"/>
    <property type="project" value="TreeGrafter"/>
</dbReference>
<dbReference type="PANTHER" id="PTHR11803:SF58">
    <property type="entry name" value="PROTEIN HMF1-RELATED"/>
    <property type="match status" value="1"/>
</dbReference>
<dbReference type="EMBL" id="AP022596">
    <property type="protein sequence ID" value="BBY65879.1"/>
    <property type="molecule type" value="Genomic_DNA"/>
</dbReference>
<evidence type="ECO:0008006" key="4">
    <source>
        <dbReference type="Google" id="ProtNLM"/>
    </source>
</evidence>
<dbReference type="SUPFAM" id="SSF55298">
    <property type="entry name" value="YjgF-like"/>
    <property type="match status" value="1"/>
</dbReference>
<evidence type="ECO:0000313" key="3">
    <source>
        <dbReference type="Proteomes" id="UP000467148"/>
    </source>
</evidence>
<evidence type="ECO:0000256" key="1">
    <source>
        <dbReference type="ARBA" id="ARBA00010552"/>
    </source>
</evidence>
<evidence type="ECO:0000313" key="2">
    <source>
        <dbReference type="EMBL" id="BBY65879.1"/>
    </source>
</evidence>
<proteinExistence type="inferred from homology"/>
<accession>A0A7I7TBQ7</accession>
<dbReference type="GO" id="GO:0019239">
    <property type="term" value="F:deaminase activity"/>
    <property type="evidence" value="ECO:0007669"/>
    <property type="project" value="TreeGrafter"/>
</dbReference>
<dbReference type="PANTHER" id="PTHR11803">
    <property type="entry name" value="2-IMINOBUTANOATE/2-IMINOPROPANOATE DEAMINASE RIDA"/>
    <property type="match status" value="1"/>
</dbReference>
<keyword evidence="3" id="KW-1185">Reference proteome</keyword>